<evidence type="ECO:0000256" key="3">
    <source>
        <dbReference type="ARBA" id="ARBA00022989"/>
    </source>
</evidence>
<protein>
    <submittedName>
        <fullName evidence="6">Energy transducer TonB</fullName>
    </submittedName>
</protein>
<dbReference type="AlphaFoldDB" id="A0A419R3V1"/>
<dbReference type="NCBIfam" id="TIGR01352">
    <property type="entry name" value="tonB_Cterm"/>
    <property type="match status" value="1"/>
</dbReference>
<evidence type="ECO:0000313" key="7">
    <source>
        <dbReference type="Proteomes" id="UP000284322"/>
    </source>
</evidence>
<keyword evidence="3" id="KW-1133">Transmembrane helix</keyword>
<evidence type="ECO:0000256" key="2">
    <source>
        <dbReference type="ARBA" id="ARBA00022692"/>
    </source>
</evidence>
<name>A0A419R3V1_9SPHN</name>
<dbReference type="GO" id="GO:0016020">
    <property type="term" value="C:membrane"/>
    <property type="evidence" value="ECO:0007669"/>
    <property type="project" value="UniProtKB-SubCell"/>
</dbReference>
<evidence type="ECO:0000256" key="4">
    <source>
        <dbReference type="ARBA" id="ARBA00023136"/>
    </source>
</evidence>
<sequence length="326" mass="35471">MLHLKGAQRATVGGLMKIVFASLGKGVIACALCLAQFHASLAKEKEPLVLSPSSKWNLNYADDSCKLARFFGTGDDRVAVIISRFESGNSFHLAVAGKPLTHFSADHITMAFGPDGGSLNRGFMAGSLGTFKPALFGSAAHLLKRDDNDETEDDNYNHEEHAAYTLRDLQAPPAADEEAAIQWLEVRQKARATVHIELGSMGQPMAAMRKCTDELMTHWGIDVAAHRQLANLPIPTKSPGKWLTSADYPSDLQARGAQGIIQFRLSVDADGKPTQCHIQQSSRPAGFDRAVCKALMKRAQFEPAHTRDGKAIASYWRSTVKFVAGR</sequence>
<dbReference type="InterPro" id="IPR037682">
    <property type="entry name" value="TonB_C"/>
</dbReference>
<dbReference type="Proteomes" id="UP000284322">
    <property type="component" value="Unassembled WGS sequence"/>
</dbReference>
<accession>A0A419R3V1</accession>
<dbReference type="Gene3D" id="3.30.1150.10">
    <property type="match status" value="1"/>
</dbReference>
<evidence type="ECO:0000259" key="5">
    <source>
        <dbReference type="PROSITE" id="PS52015"/>
    </source>
</evidence>
<evidence type="ECO:0000256" key="1">
    <source>
        <dbReference type="ARBA" id="ARBA00004167"/>
    </source>
</evidence>
<keyword evidence="7" id="KW-1185">Reference proteome</keyword>
<dbReference type="SUPFAM" id="SSF74653">
    <property type="entry name" value="TolA/TonB C-terminal domain"/>
    <property type="match status" value="1"/>
</dbReference>
<feature type="domain" description="TonB C-terminal" evidence="5">
    <location>
        <begin position="233"/>
        <end position="326"/>
    </location>
</feature>
<keyword evidence="4" id="KW-0472">Membrane</keyword>
<dbReference type="Pfam" id="PF03544">
    <property type="entry name" value="TonB_C"/>
    <property type="match status" value="1"/>
</dbReference>
<dbReference type="OrthoDB" id="7585155at2"/>
<comment type="subcellular location">
    <subcellularLocation>
        <location evidence="1">Membrane</location>
        <topology evidence="1">Single-pass membrane protein</topology>
    </subcellularLocation>
</comment>
<comment type="caution">
    <text evidence="6">The sequence shown here is derived from an EMBL/GenBank/DDBJ whole genome shotgun (WGS) entry which is preliminary data.</text>
</comment>
<evidence type="ECO:0000313" key="6">
    <source>
        <dbReference type="EMBL" id="RJX69191.1"/>
    </source>
</evidence>
<gene>
    <name evidence="6" type="ORF">D6858_04705</name>
</gene>
<proteinExistence type="predicted"/>
<reference evidence="6 7" key="1">
    <citation type="submission" date="2018-09" db="EMBL/GenBank/DDBJ databases">
        <title>Altererythrobacter sp.Ery1 and Ery12, the genome sequencing of novel strains in genus Alterythrobacter.</title>
        <authorList>
            <person name="Cheng H."/>
            <person name="Wu Y.-H."/>
            <person name="Fang C."/>
            <person name="Xu X.-W."/>
        </authorList>
    </citation>
    <scope>NUCLEOTIDE SEQUENCE [LARGE SCALE GENOMIC DNA]</scope>
    <source>
        <strain evidence="6 7">Ery12</strain>
    </source>
</reference>
<dbReference type="GO" id="GO:0055085">
    <property type="term" value="P:transmembrane transport"/>
    <property type="evidence" value="ECO:0007669"/>
    <property type="project" value="InterPro"/>
</dbReference>
<organism evidence="6 7">
    <name type="scientific">Tsuneonella suprasediminis</name>
    <dbReference type="NCBI Taxonomy" id="2306996"/>
    <lineage>
        <taxon>Bacteria</taxon>
        <taxon>Pseudomonadati</taxon>
        <taxon>Pseudomonadota</taxon>
        <taxon>Alphaproteobacteria</taxon>
        <taxon>Sphingomonadales</taxon>
        <taxon>Erythrobacteraceae</taxon>
        <taxon>Tsuneonella</taxon>
    </lineage>
</organism>
<dbReference type="EMBL" id="RAHJ01000014">
    <property type="protein sequence ID" value="RJX69191.1"/>
    <property type="molecule type" value="Genomic_DNA"/>
</dbReference>
<keyword evidence="2" id="KW-0812">Transmembrane</keyword>
<dbReference type="InterPro" id="IPR006260">
    <property type="entry name" value="TonB/TolA_C"/>
</dbReference>
<dbReference type="PROSITE" id="PS52015">
    <property type="entry name" value="TONB_CTD"/>
    <property type="match status" value="1"/>
</dbReference>